<protein>
    <recommendedName>
        <fullName evidence="4">Ribosomal protein L36</fullName>
    </recommendedName>
</protein>
<evidence type="ECO:0000313" key="2">
    <source>
        <dbReference type="EMBL" id="KAK6543594.1"/>
    </source>
</evidence>
<organism evidence="2 3">
    <name type="scientific">Orbilia ellipsospora</name>
    <dbReference type="NCBI Taxonomy" id="2528407"/>
    <lineage>
        <taxon>Eukaryota</taxon>
        <taxon>Fungi</taxon>
        <taxon>Dikarya</taxon>
        <taxon>Ascomycota</taxon>
        <taxon>Pezizomycotina</taxon>
        <taxon>Orbiliomycetes</taxon>
        <taxon>Orbiliales</taxon>
        <taxon>Orbiliaceae</taxon>
        <taxon>Orbilia</taxon>
    </lineage>
</organism>
<evidence type="ECO:0008006" key="4">
    <source>
        <dbReference type="Google" id="ProtNLM"/>
    </source>
</evidence>
<comment type="caution">
    <text evidence="2">The sequence shown here is derived from an EMBL/GenBank/DDBJ whole genome shotgun (WGS) entry which is preliminary data.</text>
</comment>
<reference evidence="2 3" key="1">
    <citation type="submission" date="2019-10" db="EMBL/GenBank/DDBJ databases">
        <authorList>
            <person name="Palmer J.M."/>
        </authorList>
    </citation>
    <scope>NUCLEOTIDE SEQUENCE [LARGE SCALE GENOMIC DNA]</scope>
    <source>
        <strain evidence="2 3">TWF694</strain>
    </source>
</reference>
<proteinExistence type="predicted"/>
<dbReference type="Proteomes" id="UP001365542">
    <property type="component" value="Unassembled WGS sequence"/>
</dbReference>
<accession>A0AAV9XN99</accession>
<gene>
    <name evidence="2" type="ORF">TWF694_000336</name>
</gene>
<sequence length="61" mass="6868">MTKTRVPPEKRVRVAQACARCKRRKEKAQLSGTVGDIRTSGPPNKKRKAMIAQRDPFSEAM</sequence>
<name>A0AAV9XN99_9PEZI</name>
<keyword evidence="3" id="KW-1185">Reference proteome</keyword>
<evidence type="ECO:0000256" key="1">
    <source>
        <dbReference type="SAM" id="MobiDB-lite"/>
    </source>
</evidence>
<evidence type="ECO:0000313" key="3">
    <source>
        <dbReference type="Proteomes" id="UP001365542"/>
    </source>
</evidence>
<feature type="region of interest" description="Disordered" evidence="1">
    <location>
        <begin position="27"/>
        <end position="61"/>
    </location>
</feature>
<dbReference type="AlphaFoldDB" id="A0AAV9XN99"/>
<dbReference type="EMBL" id="JAVHJO010000001">
    <property type="protein sequence ID" value="KAK6543594.1"/>
    <property type="molecule type" value="Genomic_DNA"/>
</dbReference>